<reference evidence="1 2" key="1">
    <citation type="submission" date="2016-10" db="EMBL/GenBank/DDBJ databases">
        <authorList>
            <person name="de Groot N.N."/>
        </authorList>
    </citation>
    <scope>NUCLEOTIDE SEQUENCE [LARGE SCALE GENOMIC DNA]</scope>
    <source>
        <strain evidence="1 2">DSM 27078</strain>
    </source>
</reference>
<dbReference type="EMBL" id="FOEI01000006">
    <property type="protein sequence ID" value="SEQ10641.1"/>
    <property type="molecule type" value="Genomic_DNA"/>
</dbReference>
<proteinExistence type="predicted"/>
<dbReference type="STRING" id="1299341.SAMN05444005_106139"/>
<dbReference type="Proteomes" id="UP000198648">
    <property type="component" value="Unassembled WGS sequence"/>
</dbReference>
<evidence type="ECO:0000313" key="1">
    <source>
        <dbReference type="EMBL" id="SEQ10641.1"/>
    </source>
</evidence>
<keyword evidence="2" id="KW-1185">Reference proteome</keyword>
<protein>
    <submittedName>
        <fullName evidence="1">Uncharacterized protein</fullName>
    </submittedName>
</protein>
<dbReference type="RefSeq" id="WP_143065652.1">
    <property type="nucleotide sequence ID" value="NZ_FOEI01000006.1"/>
</dbReference>
<accession>A0A1H9DB98</accession>
<name>A0A1H9DB98_9FLAO</name>
<gene>
    <name evidence="1" type="ORF">SAMN05444005_106139</name>
</gene>
<organism evidence="1 2">
    <name type="scientific">Flavobacterium urocaniciphilum</name>
    <dbReference type="NCBI Taxonomy" id="1299341"/>
    <lineage>
        <taxon>Bacteria</taxon>
        <taxon>Pseudomonadati</taxon>
        <taxon>Bacteroidota</taxon>
        <taxon>Flavobacteriia</taxon>
        <taxon>Flavobacteriales</taxon>
        <taxon>Flavobacteriaceae</taxon>
        <taxon>Flavobacterium</taxon>
    </lineage>
</organism>
<evidence type="ECO:0000313" key="2">
    <source>
        <dbReference type="Proteomes" id="UP000198648"/>
    </source>
</evidence>
<dbReference type="AlphaFoldDB" id="A0A1H9DB98"/>
<sequence>MIRIVISCIAILSTIFYCVWEQNKANTIMNENCIEIYLYEVYVMPKNCVWYKDANRPNSFVIAANKSFVDTIKNQYSHGKEFDLNSKNKKVLLFKNSDILNFNIGNKHKIEHFILNQFKHIKNFTWDTPLELKQFVLCLNKKPIINGYFSNGLLSRYFDDEVLMYSITASESNFKRDLRFLKPIRQYYQRKLFLVNLKGDRKPINLQKDYPELYQAFKNTNRLIE</sequence>
<dbReference type="OrthoDB" id="1493702at2"/>